<dbReference type="EMBL" id="JASSZA010000016">
    <property type="protein sequence ID" value="KAK2091017.1"/>
    <property type="molecule type" value="Genomic_DNA"/>
</dbReference>
<evidence type="ECO:0000313" key="3">
    <source>
        <dbReference type="Proteomes" id="UP001266305"/>
    </source>
</evidence>
<proteinExistence type="predicted"/>
<dbReference type="Proteomes" id="UP001266305">
    <property type="component" value="Unassembled WGS sequence"/>
</dbReference>
<evidence type="ECO:0000256" key="1">
    <source>
        <dbReference type="SAM" id="MobiDB-lite"/>
    </source>
</evidence>
<comment type="caution">
    <text evidence="2">The sequence shown here is derived from an EMBL/GenBank/DDBJ whole genome shotgun (WGS) entry which is preliminary data.</text>
</comment>
<evidence type="ECO:0000313" key="2">
    <source>
        <dbReference type="EMBL" id="KAK2091017.1"/>
    </source>
</evidence>
<keyword evidence="3" id="KW-1185">Reference proteome</keyword>
<gene>
    <name evidence="2" type="ORF">P7K49_030301</name>
</gene>
<organism evidence="2 3">
    <name type="scientific">Saguinus oedipus</name>
    <name type="common">Cotton-top tamarin</name>
    <name type="synonym">Oedipomidas oedipus</name>
    <dbReference type="NCBI Taxonomy" id="9490"/>
    <lineage>
        <taxon>Eukaryota</taxon>
        <taxon>Metazoa</taxon>
        <taxon>Chordata</taxon>
        <taxon>Craniata</taxon>
        <taxon>Vertebrata</taxon>
        <taxon>Euteleostomi</taxon>
        <taxon>Mammalia</taxon>
        <taxon>Eutheria</taxon>
        <taxon>Euarchontoglires</taxon>
        <taxon>Primates</taxon>
        <taxon>Haplorrhini</taxon>
        <taxon>Platyrrhini</taxon>
        <taxon>Cebidae</taxon>
        <taxon>Callitrichinae</taxon>
        <taxon>Saguinus</taxon>
    </lineage>
</organism>
<protein>
    <submittedName>
        <fullName evidence="2">Uncharacterized protein</fullName>
    </submittedName>
</protein>
<name>A0ABQ9U1T2_SAGOE</name>
<accession>A0ABQ9U1T2</accession>
<reference evidence="2 3" key="1">
    <citation type="submission" date="2023-05" db="EMBL/GenBank/DDBJ databases">
        <title>B98-5 Cell Line De Novo Hybrid Assembly: An Optical Mapping Approach.</title>
        <authorList>
            <person name="Kananen K."/>
            <person name="Auerbach J.A."/>
            <person name="Kautto E."/>
            <person name="Blachly J.S."/>
        </authorList>
    </citation>
    <scope>NUCLEOTIDE SEQUENCE [LARGE SCALE GENOMIC DNA]</scope>
    <source>
        <strain evidence="2">B95-8</strain>
        <tissue evidence="2">Cell line</tissue>
    </source>
</reference>
<sequence length="121" mass="12764">MPGATRPAAPRPPFSTMRPASSRVPQVRSTRHVASTSTQTVCPRPAAAAAEATPAVHTVPQNKYAVGVAILSNIFMHTHKLQCHSLLFEYKADEAIAGLQAHQAKEAAQKAINSATCVPAV</sequence>
<feature type="region of interest" description="Disordered" evidence="1">
    <location>
        <begin position="1"/>
        <end position="40"/>
    </location>
</feature>
<feature type="compositionally biased region" description="Polar residues" evidence="1">
    <location>
        <begin position="23"/>
        <end position="39"/>
    </location>
</feature>